<accession>A0A0M4R143</accession>
<reference evidence="3" key="1">
    <citation type="submission" date="2015-09" db="EMBL/GenBank/DDBJ databases">
        <title>Complete genome of Arthrobacter alpinus strain R3.8.</title>
        <authorList>
            <person name="See-Too W.S."/>
            <person name="Chan K.G."/>
        </authorList>
    </citation>
    <scope>NUCLEOTIDE SEQUENCE [LARGE SCALE GENOMIC DNA]</scope>
    <source>
        <strain evidence="3">R3.8</strain>
    </source>
</reference>
<dbReference type="Gene3D" id="6.10.140.530">
    <property type="match status" value="2"/>
</dbReference>
<proteinExistence type="predicted"/>
<keyword evidence="3" id="KW-1185">Reference proteome</keyword>
<feature type="domain" description="Helicase-associated" evidence="1">
    <location>
        <begin position="125"/>
        <end position="185"/>
    </location>
</feature>
<dbReference type="PATRIC" id="fig|656366.3.peg.3924"/>
<protein>
    <recommendedName>
        <fullName evidence="1">Helicase-associated domain-containing protein</fullName>
    </recommendedName>
</protein>
<dbReference type="AlphaFoldDB" id="A0A0M4R143"/>
<feature type="domain" description="Helicase-associated" evidence="1">
    <location>
        <begin position="54"/>
        <end position="113"/>
    </location>
</feature>
<dbReference type="RefSeq" id="WP_062009040.1">
    <property type="nucleotide sequence ID" value="NZ_CP012677.1"/>
</dbReference>
<dbReference type="PANTHER" id="PTHR33418:SF1">
    <property type="entry name" value="HELICASE-ASSOCIATED DOMAIN-CONTAINING PROTEIN"/>
    <property type="match status" value="1"/>
</dbReference>
<dbReference type="KEGG" id="aaq:AOC05_18180"/>
<dbReference type="Pfam" id="PF03457">
    <property type="entry name" value="HA"/>
    <property type="match status" value="2"/>
</dbReference>
<dbReference type="PANTHER" id="PTHR33418">
    <property type="entry name" value="HELICASE-ASSOCIATED"/>
    <property type="match status" value="1"/>
</dbReference>
<dbReference type="EMBL" id="CP012677">
    <property type="protein sequence ID" value="ALE93802.1"/>
    <property type="molecule type" value="Genomic_DNA"/>
</dbReference>
<name>A0A0M4R143_9MICC</name>
<organism evidence="2 3">
    <name type="scientific">Arthrobacter alpinus</name>
    <dbReference type="NCBI Taxonomy" id="656366"/>
    <lineage>
        <taxon>Bacteria</taxon>
        <taxon>Bacillati</taxon>
        <taxon>Actinomycetota</taxon>
        <taxon>Actinomycetes</taxon>
        <taxon>Micrococcales</taxon>
        <taxon>Micrococcaceae</taxon>
        <taxon>Arthrobacter</taxon>
    </lineage>
</organism>
<evidence type="ECO:0000313" key="2">
    <source>
        <dbReference type="EMBL" id="ALE93802.1"/>
    </source>
</evidence>
<dbReference type="InterPro" id="IPR005114">
    <property type="entry name" value="Helicase_assoc"/>
</dbReference>
<sequence length="194" mass="22885">MYEAGLTVREIADRCHHKRSTVHRHLQVREGYQPGLRDRHNASFVSRDPDRPTTTWRRRLKDVTAFHAEHNRPPACTGDKKEESLHAWLNAQRLAYRIGALSTPKKVLLDSLPGWSIETRQQQLDQQWHTRLAQLKEYVAATGQLPRYKRFQTELEHTLGVWLHVQHQRRAEKTLRQWRLEALDAALPGWRSRN</sequence>
<evidence type="ECO:0000259" key="1">
    <source>
        <dbReference type="Pfam" id="PF03457"/>
    </source>
</evidence>
<dbReference type="Proteomes" id="UP000062833">
    <property type="component" value="Chromosome"/>
</dbReference>
<evidence type="ECO:0000313" key="3">
    <source>
        <dbReference type="Proteomes" id="UP000062833"/>
    </source>
</evidence>
<gene>
    <name evidence="2" type="ORF">AOC05_18180</name>
</gene>